<accession>A0AAD6ULI4</accession>
<dbReference type="Proteomes" id="UP001222325">
    <property type="component" value="Unassembled WGS sequence"/>
</dbReference>
<feature type="compositionally biased region" description="Basic and acidic residues" evidence="1">
    <location>
        <begin position="346"/>
        <end position="361"/>
    </location>
</feature>
<proteinExistence type="predicted"/>
<name>A0AAD6ULI4_9AGAR</name>
<keyword evidence="3" id="KW-1185">Reference proteome</keyword>
<dbReference type="EMBL" id="JARJCN010000002">
    <property type="protein sequence ID" value="KAJ7103200.1"/>
    <property type="molecule type" value="Genomic_DNA"/>
</dbReference>
<feature type="compositionally biased region" description="Basic residues" evidence="1">
    <location>
        <begin position="231"/>
        <end position="247"/>
    </location>
</feature>
<dbReference type="PANTHER" id="PTHR40132">
    <property type="entry name" value="PRE-MRNA-SPLICING FACTOR 38B"/>
    <property type="match status" value="1"/>
</dbReference>
<dbReference type="PANTHER" id="PTHR40132:SF1">
    <property type="entry name" value="PRE-MRNA-SPLICING FACTOR 38B"/>
    <property type="match status" value="1"/>
</dbReference>
<evidence type="ECO:0000313" key="3">
    <source>
        <dbReference type="Proteomes" id="UP001222325"/>
    </source>
</evidence>
<feature type="compositionally biased region" description="Basic and acidic residues" evidence="1">
    <location>
        <begin position="98"/>
        <end position="158"/>
    </location>
</feature>
<comment type="caution">
    <text evidence="2">The sequence shown here is derived from an EMBL/GenBank/DDBJ whole genome shotgun (WGS) entry which is preliminary data.</text>
</comment>
<feature type="compositionally biased region" description="Acidic residues" evidence="1">
    <location>
        <begin position="184"/>
        <end position="194"/>
    </location>
</feature>
<evidence type="ECO:0000313" key="2">
    <source>
        <dbReference type="EMBL" id="KAJ7103200.1"/>
    </source>
</evidence>
<feature type="compositionally biased region" description="Basic and acidic residues" evidence="1">
    <location>
        <begin position="316"/>
        <end position="330"/>
    </location>
</feature>
<feature type="compositionally biased region" description="Basic and acidic residues" evidence="1">
    <location>
        <begin position="221"/>
        <end position="230"/>
    </location>
</feature>
<reference evidence="2" key="1">
    <citation type="submission" date="2023-03" db="EMBL/GenBank/DDBJ databases">
        <title>Massive genome expansion in bonnet fungi (Mycena s.s.) driven by repeated elements and novel gene families across ecological guilds.</title>
        <authorList>
            <consortium name="Lawrence Berkeley National Laboratory"/>
            <person name="Harder C.B."/>
            <person name="Miyauchi S."/>
            <person name="Viragh M."/>
            <person name="Kuo A."/>
            <person name="Thoen E."/>
            <person name="Andreopoulos B."/>
            <person name="Lu D."/>
            <person name="Skrede I."/>
            <person name="Drula E."/>
            <person name="Henrissat B."/>
            <person name="Morin E."/>
            <person name="Kohler A."/>
            <person name="Barry K."/>
            <person name="LaButti K."/>
            <person name="Morin E."/>
            <person name="Salamov A."/>
            <person name="Lipzen A."/>
            <person name="Mereny Z."/>
            <person name="Hegedus B."/>
            <person name="Baldrian P."/>
            <person name="Stursova M."/>
            <person name="Weitz H."/>
            <person name="Taylor A."/>
            <person name="Grigoriev I.V."/>
            <person name="Nagy L.G."/>
            <person name="Martin F."/>
            <person name="Kauserud H."/>
        </authorList>
    </citation>
    <scope>NUCLEOTIDE SEQUENCE</scope>
    <source>
        <strain evidence="2">CBHHK173m</strain>
    </source>
</reference>
<dbReference type="AlphaFoldDB" id="A0AAD6ULI4"/>
<sequence length="511" mass="58748">MSTLSSVVSNLVRASMGSSVSPQVADDDLDRHVAELILKEAKKKAERFGQDGIRAYLRSGLADSNAPRTNKRFLTSIIRSTDDHNKTILQAQAQAAQELKRERDETERRERRARAEEAVEAEKLRRSRGEGSSRRRSRNTDTWDRWEGRTAERRRANDTEGWDIWDGRTAARPKRKPRDWETWTGDDDDEEDERDRDSRRHRSSRRHDEDDRHSSSKHSRRERDRSTRPSEHRRRHHGRSRRSSSRHTHSDDEQGSGDSRSHPTRTSSKERRRPHSPSPARSSATDNSRPRKRRRTASPSESRPSPRPSRRASPSVDKHDDVAARELELRKKLKSARDVSSIETSCKAKGDKSRSLDRLKSPEPALKRMKAALSSSRPRKTRAPSRSPTPGPNPDIQLPSKMDKYFEESYDPRLDIAPLTAPNVPATGLINSAEFEGWDAMLDLIRIRKEDREEKKFMERLGLTKDKSGAYKPVSSTAVKERWSGEGSNIMEIEYNKRGSVREWDMGKEGF</sequence>
<organism evidence="2 3">
    <name type="scientific">Mycena belliarum</name>
    <dbReference type="NCBI Taxonomy" id="1033014"/>
    <lineage>
        <taxon>Eukaryota</taxon>
        <taxon>Fungi</taxon>
        <taxon>Dikarya</taxon>
        <taxon>Basidiomycota</taxon>
        <taxon>Agaricomycotina</taxon>
        <taxon>Agaricomycetes</taxon>
        <taxon>Agaricomycetidae</taxon>
        <taxon>Agaricales</taxon>
        <taxon>Marasmiineae</taxon>
        <taxon>Mycenaceae</taxon>
        <taxon>Mycena</taxon>
    </lineage>
</organism>
<feature type="region of interest" description="Disordered" evidence="1">
    <location>
        <begin position="95"/>
        <end position="404"/>
    </location>
</feature>
<gene>
    <name evidence="2" type="ORF">B0H15DRAFT_811392</name>
</gene>
<protein>
    <submittedName>
        <fullName evidence="2">Uncharacterized protein</fullName>
    </submittedName>
</protein>
<evidence type="ECO:0000256" key="1">
    <source>
        <dbReference type="SAM" id="MobiDB-lite"/>
    </source>
</evidence>